<evidence type="ECO:0000313" key="4">
    <source>
        <dbReference type="Proteomes" id="UP000266975"/>
    </source>
</evidence>
<evidence type="ECO:0000259" key="2">
    <source>
        <dbReference type="Pfam" id="PF02591"/>
    </source>
</evidence>
<protein>
    <recommendedName>
        <fullName evidence="2">C4-type zinc ribbon domain-containing protein</fullName>
    </recommendedName>
</protein>
<dbReference type="OrthoDB" id="9784388at2"/>
<feature type="coiled-coil region" evidence="1">
    <location>
        <begin position="102"/>
        <end position="157"/>
    </location>
</feature>
<dbReference type="Pfam" id="PF02591">
    <property type="entry name" value="Zn_ribbon_9"/>
    <property type="match status" value="1"/>
</dbReference>
<gene>
    <name evidence="3" type="ORF">C5L39_04175</name>
</gene>
<proteinExistence type="predicted"/>
<name>A0A3M8KAI3_9CORY</name>
<dbReference type="EMBL" id="PTJO01000003">
    <property type="protein sequence ID" value="RNE49554.1"/>
    <property type="molecule type" value="Genomic_DNA"/>
</dbReference>
<organism evidence="3 4">
    <name type="scientific">Corynebacterium alimapuense</name>
    <dbReference type="NCBI Taxonomy" id="1576874"/>
    <lineage>
        <taxon>Bacteria</taxon>
        <taxon>Bacillati</taxon>
        <taxon>Actinomycetota</taxon>
        <taxon>Actinomycetes</taxon>
        <taxon>Mycobacteriales</taxon>
        <taxon>Corynebacteriaceae</taxon>
        <taxon>Corynebacterium</taxon>
    </lineage>
</organism>
<evidence type="ECO:0000313" key="3">
    <source>
        <dbReference type="EMBL" id="RNE49554.1"/>
    </source>
</evidence>
<reference evidence="3 4" key="1">
    <citation type="submission" date="2018-02" db="EMBL/GenBank/DDBJ databases">
        <title>Corynebacterium alimpuense sp. nov., a marine obligate actinomycete isolated from sediments of Valparaiso bay, Chile.</title>
        <authorList>
            <person name="Claverias F."/>
            <person name="Gonzales-Siles L."/>
            <person name="Salva-Serra F."/>
            <person name="Inganaes E."/>
            <person name="Molin K."/>
            <person name="Cumsille A."/>
            <person name="Undabarrena A."/>
            <person name="Couve E."/>
            <person name="Moore E.R.B."/>
            <person name="Gomila M."/>
            <person name="Camara B."/>
        </authorList>
    </citation>
    <scope>NUCLEOTIDE SEQUENCE [LARGE SCALE GENOMIC DNA]</scope>
    <source>
        <strain evidence="3 4">CCUG 69366</strain>
    </source>
</reference>
<keyword evidence="1" id="KW-0175">Coiled coil</keyword>
<keyword evidence="4" id="KW-1185">Reference proteome</keyword>
<feature type="coiled-coil region" evidence="1">
    <location>
        <begin position="30"/>
        <end position="78"/>
    </location>
</feature>
<evidence type="ECO:0000256" key="1">
    <source>
        <dbReference type="SAM" id="Coils"/>
    </source>
</evidence>
<dbReference type="RefSeq" id="WP_123047600.1">
    <property type="nucleotide sequence ID" value="NZ_PTJO01000003.1"/>
</dbReference>
<feature type="domain" description="C4-type zinc ribbon" evidence="2">
    <location>
        <begin position="201"/>
        <end position="235"/>
    </location>
</feature>
<dbReference type="InterPro" id="IPR003743">
    <property type="entry name" value="Zf-RING_7"/>
</dbReference>
<sequence>MKLQPTQQAVLLELASTERALQVTGGKAFVTTEQKDLNRLLKEQQEMRNAAASAQMAVDDMESEILRIQEDERKLRRRERDDKTQLTAEVDPVRRRDIEHDLYSAKSRIADLMSELQEAHNEIHALRNNRDVHGARLDDLGRKIDLAKRAAESANEASSAKPDPQTLILELRAQLSTEALAAYDAQKNDSDIGAADFNGRACGGCFMVLGTLDQSAIRKAPADELPHCPECGTYLVRT</sequence>
<dbReference type="Proteomes" id="UP000266975">
    <property type="component" value="Unassembled WGS sequence"/>
</dbReference>
<dbReference type="Gene3D" id="1.10.287.1490">
    <property type="match status" value="1"/>
</dbReference>
<accession>A0A3M8KAI3</accession>
<comment type="caution">
    <text evidence="3">The sequence shown here is derived from an EMBL/GenBank/DDBJ whole genome shotgun (WGS) entry which is preliminary data.</text>
</comment>
<dbReference type="AlphaFoldDB" id="A0A3M8KAI3"/>